<evidence type="ECO:0000259" key="1">
    <source>
        <dbReference type="PROSITE" id="PS51372"/>
    </source>
</evidence>
<evidence type="ECO:0000313" key="3">
    <source>
        <dbReference type="Proteomes" id="UP000295188"/>
    </source>
</evidence>
<dbReference type="SUPFAM" id="SSF53062">
    <property type="entry name" value="PTS system fructose IIA component-like"/>
    <property type="match status" value="1"/>
</dbReference>
<dbReference type="PROSITE" id="PS51372">
    <property type="entry name" value="PRD_2"/>
    <property type="match status" value="1"/>
</dbReference>
<sequence>MHLDLVDQLIFHYNRQHDHGLIEGFWYAKFRSMAISINRNKGILLLVDMGSLYEFGKRLQQEIGILTRVIDNISTPLAIELLRKVLYKTNDLDSIYQFTMMANETYPKKKIAVLSLCMTGKGTGKVAYAVIKNILPKEYNEKIDIVVTNYFDIKGNYHELQKYNKFVAVVGNVDPQLDIPYFPIGQLMDGNCQKKFFKLIDAEYNNNNKDKLSLDIYEKARLLLEQYVRYLNPKMAIKDIKKFMIRINYPIESEEKKLNLIVHMGCMLDRCIHQDSIYFDNIRTYIHEHITLFKMIREAVDVLAQNYDTKINDDEVCYIIKILETN</sequence>
<dbReference type="GO" id="GO:0016020">
    <property type="term" value="C:membrane"/>
    <property type="evidence" value="ECO:0007669"/>
    <property type="project" value="InterPro"/>
</dbReference>
<organism evidence="2 3">
    <name type="scientific">Pectinatus cerevisiiphilus</name>
    <dbReference type="NCBI Taxonomy" id="86956"/>
    <lineage>
        <taxon>Bacteria</taxon>
        <taxon>Bacillati</taxon>
        <taxon>Bacillota</taxon>
        <taxon>Negativicutes</taxon>
        <taxon>Selenomonadales</taxon>
        <taxon>Selenomonadaceae</taxon>
        <taxon>Pectinatus</taxon>
    </lineage>
</organism>
<gene>
    <name evidence="2" type="ORF">EDC37_10847</name>
</gene>
<keyword evidence="3" id="KW-1185">Reference proteome</keyword>
<dbReference type="Proteomes" id="UP000295188">
    <property type="component" value="Unassembled WGS sequence"/>
</dbReference>
<name>A0A4R3K822_9FIRM</name>
<dbReference type="SUPFAM" id="SSF63520">
    <property type="entry name" value="PTS-regulatory domain, PRD"/>
    <property type="match status" value="1"/>
</dbReference>
<feature type="domain" description="PRD" evidence="1">
    <location>
        <begin position="215"/>
        <end position="326"/>
    </location>
</feature>
<dbReference type="InterPro" id="IPR011608">
    <property type="entry name" value="PRD"/>
</dbReference>
<dbReference type="InterPro" id="IPR036634">
    <property type="entry name" value="PRD_sf"/>
</dbReference>
<dbReference type="GO" id="GO:0009401">
    <property type="term" value="P:phosphoenolpyruvate-dependent sugar phosphotransferase system"/>
    <property type="evidence" value="ECO:0007669"/>
    <property type="project" value="InterPro"/>
</dbReference>
<comment type="caution">
    <text evidence="2">The sequence shown here is derived from an EMBL/GenBank/DDBJ whole genome shotgun (WGS) entry which is preliminary data.</text>
</comment>
<dbReference type="AlphaFoldDB" id="A0A4R3K822"/>
<protein>
    <submittedName>
        <fullName evidence="2">PRD domain-containing protein</fullName>
    </submittedName>
</protein>
<dbReference type="Gene3D" id="3.40.50.510">
    <property type="entry name" value="Phosphotransferase system, mannose-type IIA component"/>
    <property type="match status" value="1"/>
</dbReference>
<reference evidence="2 3" key="1">
    <citation type="submission" date="2019-03" db="EMBL/GenBank/DDBJ databases">
        <title>Genomic Encyclopedia of Type Strains, Phase IV (KMG-IV): sequencing the most valuable type-strain genomes for metagenomic binning, comparative biology and taxonomic classification.</title>
        <authorList>
            <person name="Goeker M."/>
        </authorList>
    </citation>
    <scope>NUCLEOTIDE SEQUENCE [LARGE SCALE GENOMIC DNA]</scope>
    <source>
        <strain evidence="2 3">DSM 20467</strain>
    </source>
</reference>
<dbReference type="GO" id="GO:0006355">
    <property type="term" value="P:regulation of DNA-templated transcription"/>
    <property type="evidence" value="ECO:0007669"/>
    <property type="project" value="InterPro"/>
</dbReference>
<dbReference type="Gene3D" id="1.10.1790.10">
    <property type="entry name" value="PRD domain"/>
    <property type="match status" value="1"/>
</dbReference>
<dbReference type="InterPro" id="IPR036662">
    <property type="entry name" value="PTS_EIIA_man-typ_sf"/>
</dbReference>
<evidence type="ECO:0000313" key="2">
    <source>
        <dbReference type="EMBL" id="TCS78988.1"/>
    </source>
</evidence>
<accession>A0A4R3K822</accession>
<dbReference type="EMBL" id="SMAA01000008">
    <property type="protein sequence ID" value="TCS78988.1"/>
    <property type="molecule type" value="Genomic_DNA"/>
</dbReference>
<proteinExistence type="predicted"/>
<dbReference type="Pfam" id="PF00874">
    <property type="entry name" value="PRD"/>
    <property type="match status" value="1"/>
</dbReference>